<organism evidence="2 3">
    <name type="scientific">Pseudoalteromonas luteoviolacea DSM 6061</name>
    <dbReference type="NCBI Taxonomy" id="1365250"/>
    <lineage>
        <taxon>Bacteria</taxon>
        <taxon>Pseudomonadati</taxon>
        <taxon>Pseudomonadota</taxon>
        <taxon>Gammaproteobacteria</taxon>
        <taxon>Alteromonadales</taxon>
        <taxon>Pseudoalteromonadaceae</taxon>
        <taxon>Pseudoalteromonas</taxon>
    </lineage>
</organism>
<evidence type="ECO:0000259" key="1">
    <source>
        <dbReference type="Pfam" id="PF07603"/>
    </source>
</evidence>
<gene>
    <name evidence="2" type="ORF">N475_11815</name>
</gene>
<proteinExistence type="predicted"/>
<evidence type="ECO:0000313" key="2">
    <source>
        <dbReference type="EMBL" id="KZN40458.1"/>
    </source>
</evidence>
<dbReference type="RefSeq" id="WP_063364983.1">
    <property type="nucleotide sequence ID" value="NZ_AQHB01000030.1"/>
</dbReference>
<dbReference type="InterPro" id="IPR013783">
    <property type="entry name" value="Ig-like_fold"/>
</dbReference>
<dbReference type="Pfam" id="PF22352">
    <property type="entry name" value="K319L-like_PKD"/>
    <property type="match status" value="2"/>
</dbReference>
<reference evidence="2 3" key="1">
    <citation type="submission" date="2013-07" db="EMBL/GenBank/DDBJ databases">
        <title>Comparative Genomic and Metabolomic Analysis of Twelve Strains of Pseudoalteromonas luteoviolacea.</title>
        <authorList>
            <person name="Vynne N.G."/>
            <person name="Mansson M."/>
            <person name="Gram L."/>
        </authorList>
    </citation>
    <scope>NUCLEOTIDE SEQUENCE [LARGE SCALE GENOMIC DNA]</scope>
    <source>
        <strain evidence="2 3">DSM 6061</strain>
    </source>
</reference>
<dbReference type="PROSITE" id="PS51257">
    <property type="entry name" value="PROKAR_LIPOPROTEIN"/>
    <property type="match status" value="1"/>
</dbReference>
<protein>
    <recommendedName>
        <fullName evidence="1">Lcl C-terminal domain-containing protein</fullName>
    </recommendedName>
</protein>
<comment type="caution">
    <text evidence="2">The sequence shown here is derived from an EMBL/GenBank/DDBJ whole genome shotgun (WGS) entry which is preliminary data.</text>
</comment>
<dbReference type="Gene3D" id="2.60.40.10">
    <property type="entry name" value="Immunoglobulins"/>
    <property type="match status" value="2"/>
</dbReference>
<sequence length="569" mass="60255">MLKKSLVLIAVSSILSGCGGSGGSSDQEVVGASINAGQDVTVIEKNDFTLKAVASPSGGTFNWQIVSGPSIDSFPQTGEELTVTAPDVKANSVAVLKVDYLTPSGELVSDTLNVNITSNNQLPVAVITQTGPDTQPSKYLDTVVLSAADSSDPDANGQVVGYKWQQISGPSTIKVDDTSAVTLSFVHPLLAENQTAIWRLTITDDEGGSTSTDASVALAKNAQVVLANAGTDQQVLEFDDVTLDATSSVTVDGQYNCKWEQTSAGSTIALADSTECKTTFQAPNITDVISATFKVTVTDSANRTGEDEVKVTISKKPLSNLNDTGAGLCFNNSESITCGNDDFPGQDADLGRDSVSQLIAKEGKGNLAFDFTKLDADGKELSNDATTFSCVRDNITGLVWEVKEATAGTLPNTSIRNAQNHYTWAVTDPDDMDDLIHSNTVMPNPVPCPHSDHCGIKNLISSVNSQAGDPYCGGRTWRLPSYSELMSIVDFGRQGAHVLDPEFFPNMPDVSLLNHLHFWTIQTYVGGTEGIDANLTSAYVVDMATGNTVHESKGNTAYVRLVRGDEDAN</sequence>
<evidence type="ECO:0000313" key="3">
    <source>
        <dbReference type="Proteomes" id="UP000076643"/>
    </source>
</evidence>
<accession>A0A166XJV7</accession>
<keyword evidence="3" id="KW-1185">Reference proteome</keyword>
<dbReference type="PANTHER" id="PTHR35812">
    <property type="entry name" value="LIPOPROTEIN"/>
    <property type="match status" value="1"/>
</dbReference>
<dbReference type="Pfam" id="PF07603">
    <property type="entry name" value="Lcl_C"/>
    <property type="match status" value="1"/>
</dbReference>
<name>A0A166XJV7_9GAMM</name>
<feature type="domain" description="Lcl C-terminal" evidence="1">
    <location>
        <begin position="390"/>
        <end position="563"/>
    </location>
</feature>
<dbReference type="EMBL" id="AUYB01000095">
    <property type="protein sequence ID" value="KZN40458.1"/>
    <property type="molecule type" value="Genomic_DNA"/>
</dbReference>
<dbReference type="PANTHER" id="PTHR35812:SF1">
    <property type="entry name" value="LIPOPROTEIN"/>
    <property type="match status" value="1"/>
</dbReference>
<dbReference type="InterPro" id="IPR011460">
    <property type="entry name" value="Lcl_C"/>
</dbReference>
<dbReference type="PATRIC" id="fig|1365250.3.peg.1593"/>
<dbReference type="AlphaFoldDB" id="A0A166XJV7"/>
<dbReference type="Proteomes" id="UP000076643">
    <property type="component" value="Unassembled WGS sequence"/>
</dbReference>